<feature type="transmembrane region" description="Helical" evidence="7">
    <location>
        <begin position="119"/>
        <end position="143"/>
    </location>
</feature>
<feature type="transmembrane region" description="Helical" evidence="7">
    <location>
        <begin position="253"/>
        <end position="272"/>
    </location>
</feature>
<dbReference type="AlphaFoldDB" id="A0A511VGJ9"/>
<dbReference type="Proteomes" id="UP000321157">
    <property type="component" value="Unassembled WGS sequence"/>
</dbReference>
<evidence type="ECO:0000256" key="7">
    <source>
        <dbReference type="SAM" id="Phobius"/>
    </source>
</evidence>
<evidence type="ECO:0000259" key="8">
    <source>
        <dbReference type="Pfam" id="PF00892"/>
    </source>
</evidence>
<feature type="domain" description="EamA" evidence="8">
    <location>
        <begin position="157"/>
        <end position="293"/>
    </location>
</feature>
<dbReference type="RefSeq" id="WP_146812307.1">
    <property type="nucleotide sequence ID" value="NZ_BJXX01000212.1"/>
</dbReference>
<evidence type="ECO:0000313" key="10">
    <source>
        <dbReference type="Proteomes" id="UP000321157"/>
    </source>
</evidence>
<dbReference type="InterPro" id="IPR000620">
    <property type="entry name" value="EamA_dom"/>
</dbReference>
<dbReference type="PANTHER" id="PTHR32322:SF18">
    <property type="entry name" value="S-ADENOSYLMETHIONINE_S-ADENOSYLHOMOCYSTEINE TRANSPORTER"/>
    <property type="match status" value="1"/>
</dbReference>
<feature type="transmembrane region" description="Helical" evidence="7">
    <location>
        <begin position="222"/>
        <end position="241"/>
    </location>
</feature>
<feature type="transmembrane region" description="Helical" evidence="7">
    <location>
        <begin position="278"/>
        <end position="294"/>
    </location>
</feature>
<sequence>MDKTTALLWIAIILWGVAIAPAKWALESFPPFFLMFLRLLFAGLLFLPYALKKRQKKNVPIPWKRLSILSFTGVAGYSMLYTFGIALTSGTHVSIIDASIPLFILLLSAFYLKEKIMYIQWIALAIGTLGVLFISLPITNIAITSEASDVNGSSFVGDMLILASAWLFAFYTIQLKRPQAEAALSSEMFTALTLILGALVVCPFALVEMFLYGWSVEVTVKSWWSLCFLVLGSSILAYWCWNTALEKVSGARSGIYLNILPLVSILASVVFLHEKLTGKIILGGIFVLIGVVMAEKASRTQHRKGVYNAVIEKAAQEKEVKEKETTA</sequence>
<evidence type="ECO:0000256" key="6">
    <source>
        <dbReference type="ARBA" id="ARBA00023136"/>
    </source>
</evidence>
<feature type="transmembrane region" description="Helical" evidence="7">
    <location>
        <begin position="7"/>
        <end position="26"/>
    </location>
</feature>
<feature type="transmembrane region" description="Helical" evidence="7">
    <location>
        <begin position="194"/>
        <end position="216"/>
    </location>
</feature>
<protein>
    <submittedName>
        <fullName evidence="9">Membrane protein</fullName>
    </submittedName>
</protein>
<feature type="transmembrane region" description="Helical" evidence="7">
    <location>
        <begin position="63"/>
        <end position="87"/>
    </location>
</feature>
<evidence type="ECO:0000256" key="4">
    <source>
        <dbReference type="ARBA" id="ARBA00022692"/>
    </source>
</evidence>
<reference evidence="9 10" key="1">
    <citation type="submission" date="2019-07" db="EMBL/GenBank/DDBJ databases">
        <title>Whole genome shotgun sequence of Aneurinibacillus danicus NBRC 102444.</title>
        <authorList>
            <person name="Hosoyama A."/>
            <person name="Uohara A."/>
            <person name="Ohji S."/>
            <person name="Ichikawa N."/>
        </authorList>
    </citation>
    <scope>NUCLEOTIDE SEQUENCE [LARGE SCALE GENOMIC DNA]</scope>
    <source>
        <strain evidence="9 10">NBRC 102444</strain>
    </source>
</reference>
<dbReference type="Pfam" id="PF00892">
    <property type="entry name" value="EamA"/>
    <property type="match status" value="2"/>
</dbReference>
<dbReference type="InterPro" id="IPR050638">
    <property type="entry name" value="AA-Vitamin_Transporters"/>
</dbReference>
<gene>
    <name evidence="9" type="ORF">ADA01nite_41330</name>
</gene>
<dbReference type="SUPFAM" id="SSF103481">
    <property type="entry name" value="Multidrug resistance efflux transporter EmrE"/>
    <property type="match status" value="2"/>
</dbReference>
<comment type="subcellular location">
    <subcellularLocation>
        <location evidence="1">Cell membrane</location>
        <topology evidence="1">Multi-pass membrane protein</topology>
    </subcellularLocation>
</comment>
<comment type="caution">
    <text evidence="9">The sequence shown here is derived from an EMBL/GenBank/DDBJ whole genome shotgun (WGS) entry which is preliminary data.</text>
</comment>
<dbReference type="InterPro" id="IPR037185">
    <property type="entry name" value="EmrE-like"/>
</dbReference>
<name>A0A511VGJ9_9BACL</name>
<keyword evidence="3" id="KW-1003">Cell membrane</keyword>
<keyword evidence="10" id="KW-1185">Reference proteome</keyword>
<dbReference type="OrthoDB" id="9805239at2"/>
<accession>A0A511VGJ9</accession>
<dbReference type="GO" id="GO:0005886">
    <property type="term" value="C:plasma membrane"/>
    <property type="evidence" value="ECO:0007669"/>
    <property type="project" value="UniProtKB-SubCell"/>
</dbReference>
<dbReference type="PANTHER" id="PTHR32322">
    <property type="entry name" value="INNER MEMBRANE TRANSPORTER"/>
    <property type="match status" value="1"/>
</dbReference>
<dbReference type="EMBL" id="BJXX01000212">
    <property type="protein sequence ID" value="GEN36673.1"/>
    <property type="molecule type" value="Genomic_DNA"/>
</dbReference>
<proteinExistence type="inferred from homology"/>
<evidence type="ECO:0000256" key="3">
    <source>
        <dbReference type="ARBA" id="ARBA00022475"/>
    </source>
</evidence>
<comment type="similarity">
    <text evidence="2">Belongs to the EamA transporter family.</text>
</comment>
<keyword evidence="6 7" id="KW-0472">Membrane</keyword>
<feature type="transmembrane region" description="Helical" evidence="7">
    <location>
        <begin position="155"/>
        <end position="173"/>
    </location>
</feature>
<evidence type="ECO:0000256" key="1">
    <source>
        <dbReference type="ARBA" id="ARBA00004651"/>
    </source>
</evidence>
<evidence type="ECO:0000256" key="2">
    <source>
        <dbReference type="ARBA" id="ARBA00007362"/>
    </source>
</evidence>
<feature type="transmembrane region" description="Helical" evidence="7">
    <location>
        <begin position="32"/>
        <end position="51"/>
    </location>
</feature>
<feature type="transmembrane region" description="Helical" evidence="7">
    <location>
        <begin position="93"/>
        <end position="112"/>
    </location>
</feature>
<evidence type="ECO:0000313" key="9">
    <source>
        <dbReference type="EMBL" id="GEN36673.1"/>
    </source>
</evidence>
<evidence type="ECO:0000256" key="5">
    <source>
        <dbReference type="ARBA" id="ARBA00022989"/>
    </source>
</evidence>
<keyword evidence="5 7" id="KW-1133">Transmembrane helix</keyword>
<organism evidence="9 10">
    <name type="scientific">Aneurinibacillus danicus</name>
    <dbReference type="NCBI Taxonomy" id="267746"/>
    <lineage>
        <taxon>Bacteria</taxon>
        <taxon>Bacillati</taxon>
        <taxon>Bacillota</taxon>
        <taxon>Bacilli</taxon>
        <taxon>Bacillales</taxon>
        <taxon>Paenibacillaceae</taxon>
        <taxon>Aneurinibacillus group</taxon>
        <taxon>Aneurinibacillus</taxon>
    </lineage>
</organism>
<feature type="domain" description="EamA" evidence="8">
    <location>
        <begin position="7"/>
        <end position="135"/>
    </location>
</feature>
<keyword evidence="4 7" id="KW-0812">Transmembrane</keyword>